<feature type="signal peptide" evidence="4">
    <location>
        <begin position="1"/>
        <end position="20"/>
    </location>
</feature>
<feature type="domain" description="Periplasmic binding protein" evidence="5">
    <location>
        <begin position="57"/>
        <end position="306"/>
    </location>
</feature>
<dbReference type="RefSeq" id="WP_014254118.1">
    <property type="nucleotide sequence ID" value="NC_016627.1"/>
</dbReference>
<reference evidence="7" key="1">
    <citation type="submission" date="2011-12" db="EMBL/GenBank/DDBJ databases">
        <title>Complete sequence of Clostridium clariflavum DSM 19732.</title>
        <authorList>
            <consortium name="US DOE Joint Genome Institute"/>
            <person name="Lucas S."/>
            <person name="Han J."/>
            <person name="Lapidus A."/>
            <person name="Cheng J.-F."/>
            <person name="Goodwin L."/>
            <person name="Pitluck S."/>
            <person name="Peters L."/>
            <person name="Teshima H."/>
            <person name="Detter J.C."/>
            <person name="Han C."/>
            <person name="Tapia R."/>
            <person name="Land M."/>
            <person name="Hauser L."/>
            <person name="Kyrpides N."/>
            <person name="Ivanova N."/>
            <person name="Pagani I."/>
            <person name="Kitzmiller T."/>
            <person name="Lynd L."/>
            <person name="Izquierdo J."/>
            <person name="Woyke T."/>
        </authorList>
    </citation>
    <scope>NUCLEOTIDE SEQUENCE [LARGE SCALE GENOMIC DNA]</scope>
    <source>
        <strain evidence="7">DSM 19732 / NBRC 101661 / EBR45</strain>
    </source>
</reference>
<gene>
    <name evidence="6" type="ordered locus">Clocl_0790</name>
</gene>
<evidence type="ECO:0000313" key="7">
    <source>
        <dbReference type="Proteomes" id="UP000005435"/>
    </source>
</evidence>
<dbReference type="eggNOG" id="COG1879">
    <property type="taxonomic scope" value="Bacteria"/>
</dbReference>
<dbReference type="HOGENOM" id="CLU_755788_0_0_9"/>
<dbReference type="InterPro" id="IPR028082">
    <property type="entry name" value="Peripla_BP_I"/>
</dbReference>
<dbReference type="Proteomes" id="UP000005435">
    <property type="component" value="Chromosome"/>
</dbReference>
<dbReference type="GO" id="GO:0030246">
    <property type="term" value="F:carbohydrate binding"/>
    <property type="evidence" value="ECO:0007669"/>
    <property type="project" value="TreeGrafter"/>
</dbReference>
<comment type="subcellular location">
    <subcellularLocation>
        <location evidence="1">Cell envelope</location>
    </subcellularLocation>
</comment>
<dbReference type="InterPro" id="IPR025997">
    <property type="entry name" value="SBP_2_dom"/>
</dbReference>
<proteinExistence type="inferred from homology"/>
<reference evidence="6 7" key="2">
    <citation type="journal article" date="2012" name="Stand. Genomic Sci.">
        <title>Complete Genome Sequence of Clostridium clariflavum DSM 19732.</title>
        <authorList>
            <person name="Izquierdo J.A."/>
            <person name="Goodwin L."/>
            <person name="Davenport K.W."/>
            <person name="Teshima H."/>
            <person name="Bruce D."/>
            <person name="Detter C."/>
            <person name="Tapia R."/>
            <person name="Han S."/>
            <person name="Land M."/>
            <person name="Hauser L."/>
            <person name="Jeffries C.D."/>
            <person name="Han J."/>
            <person name="Pitluck S."/>
            <person name="Nolan M."/>
            <person name="Chen A."/>
            <person name="Huntemann M."/>
            <person name="Mavromatis K."/>
            <person name="Mikhailova N."/>
            <person name="Liolios K."/>
            <person name="Woyke T."/>
            <person name="Lynd L.R."/>
        </authorList>
    </citation>
    <scope>NUCLEOTIDE SEQUENCE [LARGE SCALE GENOMIC DNA]</scope>
    <source>
        <strain evidence="7">DSM 19732 / NBRC 101661 / EBR45</strain>
    </source>
</reference>
<dbReference type="CDD" id="cd19965">
    <property type="entry name" value="PBP1_ABC_sugar_binding-like"/>
    <property type="match status" value="1"/>
</dbReference>
<dbReference type="PROSITE" id="PS51257">
    <property type="entry name" value="PROKAR_LIPOPROTEIN"/>
    <property type="match status" value="1"/>
</dbReference>
<comment type="similarity">
    <text evidence="2">Belongs to the bacterial solute-binding protein 2 family.</text>
</comment>
<evidence type="ECO:0000313" key="6">
    <source>
        <dbReference type="EMBL" id="AEV67490.1"/>
    </source>
</evidence>
<keyword evidence="4" id="KW-0732">Signal</keyword>
<feature type="region of interest" description="Disordered" evidence="3">
    <location>
        <begin position="30"/>
        <end position="49"/>
    </location>
</feature>
<dbReference type="InterPro" id="IPR050555">
    <property type="entry name" value="Bact_Solute-Bind_Prot2"/>
</dbReference>
<evidence type="ECO:0000256" key="1">
    <source>
        <dbReference type="ARBA" id="ARBA00004196"/>
    </source>
</evidence>
<sequence precursor="true">MKKKIVSLLLCLVMVAGLFAGCASTGDGAAVNTDTQNTSKDTGNSGTGNSGGSDLKFAVVLHALNSSFYAKIQEGAIEAGKALGVKVDVMAPNTASNLAEQVSMIETCISSGYDGIATVIWDPDGFNDVLKKAKDAGIPVISLNQNSGKDDGTVFVGQDLEESGYMLGKYMFGEVMKGKGKYIIASCAPADVALIAREQGIKRAAKEFPGIEFIDLVDITTDLTTAVGVIENAYLAHPDVNAFLGVDVFSEAIGTFIQSNNLNGKVYGAGFDLTEGTLQHVKNNAMQLTIGQNPFLQGYYPIIELYTLKKHGYDPLDINTGAFLVTKDNVNSVEPE</sequence>
<dbReference type="Gene3D" id="3.40.50.2300">
    <property type="match status" value="2"/>
</dbReference>
<dbReference type="STRING" id="720554.Clocl_0790"/>
<name>G8LVS3_ACECE</name>
<dbReference type="OrthoDB" id="4827464at2"/>
<dbReference type="Pfam" id="PF13407">
    <property type="entry name" value="Peripla_BP_4"/>
    <property type="match status" value="1"/>
</dbReference>
<dbReference type="KEGG" id="ccl:Clocl_0790"/>
<dbReference type="AlphaFoldDB" id="G8LVS3"/>
<evidence type="ECO:0000259" key="5">
    <source>
        <dbReference type="Pfam" id="PF13407"/>
    </source>
</evidence>
<evidence type="ECO:0000256" key="3">
    <source>
        <dbReference type="SAM" id="MobiDB-lite"/>
    </source>
</evidence>
<dbReference type="PANTHER" id="PTHR30036:SF7">
    <property type="entry name" value="ABC TRANSPORTER PERIPLASMIC-BINDING PROTEIN YPHF"/>
    <property type="match status" value="1"/>
</dbReference>
<keyword evidence="7" id="KW-1185">Reference proteome</keyword>
<dbReference type="EMBL" id="CP003065">
    <property type="protein sequence ID" value="AEV67490.1"/>
    <property type="molecule type" value="Genomic_DNA"/>
</dbReference>
<organism evidence="6 7">
    <name type="scientific">Acetivibrio clariflavus (strain DSM 19732 / NBRC 101661 / EBR45)</name>
    <name type="common">Clostridium clariflavum</name>
    <dbReference type="NCBI Taxonomy" id="720554"/>
    <lineage>
        <taxon>Bacteria</taxon>
        <taxon>Bacillati</taxon>
        <taxon>Bacillota</taxon>
        <taxon>Clostridia</taxon>
        <taxon>Eubacteriales</taxon>
        <taxon>Oscillospiraceae</taxon>
        <taxon>Acetivibrio</taxon>
    </lineage>
</organism>
<accession>G8LVS3</accession>
<dbReference type="GO" id="GO:0030288">
    <property type="term" value="C:outer membrane-bounded periplasmic space"/>
    <property type="evidence" value="ECO:0007669"/>
    <property type="project" value="TreeGrafter"/>
</dbReference>
<dbReference type="PANTHER" id="PTHR30036">
    <property type="entry name" value="D-XYLOSE-BINDING PERIPLASMIC PROTEIN"/>
    <property type="match status" value="1"/>
</dbReference>
<protein>
    <submittedName>
        <fullName evidence="6">Monosaccharide ABC transporter substrate-binding protein, CUT2 family</fullName>
    </submittedName>
</protein>
<feature type="chain" id="PRO_5039526339" evidence="4">
    <location>
        <begin position="21"/>
        <end position="336"/>
    </location>
</feature>
<dbReference type="SUPFAM" id="SSF53822">
    <property type="entry name" value="Periplasmic binding protein-like I"/>
    <property type="match status" value="1"/>
</dbReference>
<evidence type="ECO:0000256" key="4">
    <source>
        <dbReference type="SAM" id="SignalP"/>
    </source>
</evidence>
<evidence type="ECO:0000256" key="2">
    <source>
        <dbReference type="ARBA" id="ARBA00007639"/>
    </source>
</evidence>